<dbReference type="InterPro" id="IPR010273">
    <property type="entry name" value="DUF881"/>
</dbReference>
<dbReference type="Pfam" id="PF05949">
    <property type="entry name" value="DUF881"/>
    <property type="match status" value="1"/>
</dbReference>
<dbReference type="AlphaFoldDB" id="A0A1I5WJX5"/>
<dbReference type="EMBL" id="FOXU01000001">
    <property type="protein sequence ID" value="SFQ20132.1"/>
    <property type="molecule type" value="Genomic_DNA"/>
</dbReference>
<protein>
    <submittedName>
        <fullName evidence="4">Uncharacterized conserved protein YlxW, UPF0749 family</fullName>
    </submittedName>
</protein>
<comment type="similarity">
    <text evidence="1">Belongs to the UPF0749 family.</text>
</comment>
<evidence type="ECO:0000256" key="2">
    <source>
        <dbReference type="SAM" id="Coils"/>
    </source>
</evidence>
<dbReference type="PANTHER" id="PTHR37313:SF2">
    <property type="entry name" value="UPF0749 PROTEIN YLXX"/>
    <property type="match status" value="1"/>
</dbReference>
<keyword evidence="5" id="KW-1185">Reference proteome</keyword>
<keyword evidence="3" id="KW-0472">Membrane</keyword>
<keyword evidence="2" id="KW-0175">Coiled coil</keyword>
<reference evidence="5" key="1">
    <citation type="submission" date="2016-10" db="EMBL/GenBank/DDBJ databases">
        <authorList>
            <person name="Varghese N."/>
            <person name="Submissions S."/>
        </authorList>
    </citation>
    <scope>NUCLEOTIDE SEQUENCE [LARGE SCALE GENOMIC DNA]</scope>
    <source>
        <strain evidence="5">DSM 11706</strain>
    </source>
</reference>
<dbReference type="Proteomes" id="UP000198734">
    <property type="component" value="Unassembled WGS sequence"/>
</dbReference>
<keyword evidence="3" id="KW-0812">Transmembrane</keyword>
<evidence type="ECO:0000256" key="3">
    <source>
        <dbReference type="SAM" id="Phobius"/>
    </source>
</evidence>
<keyword evidence="3" id="KW-1133">Transmembrane helix</keyword>
<proteinExistence type="inferred from homology"/>
<dbReference type="STRING" id="126156.SAMN05421670_1318"/>
<name>A0A1I5WJX5_9BACI</name>
<accession>A0A1I5WJX5</accession>
<evidence type="ECO:0000256" key="1">
    <source>
        <dbReference type="ARBA" id="ARBA00009108"/>
    </source>
</evidence>
<evidence type="ECO:0000313" key="4">
    <source>
        <dbReference type="EMBL" id="SFQ20132.1"/>
    </source>
</evidence>
<dbReference type="Gene3D" id="3.30.70.1880">
    <property type="entry name" value="Protein of unknown function DUF881"/>
    <property type="match status" value="1"/>
</dbReference>
<evidence type="ECO:0000313" key="5">
    <source>
        <dbReference type="Proteomes" id="UP000198734"/>
    </source>
</evidence>
<feature type="transmembrane region" description="Helical" evidence="3">
    <location>
        <begin position="12"/>
        <end position="32"/>
    </location>
</feature>
<gene>
    <name evidence="4" type="ORF">SAMN05421670_1318</name>
</gene>
<sequence>MKKTKLLKVPSRGLITISMVSLVLGFILAYSYSISSEDNEKNASNLSNFQEQEKYREKLVEQKERNKELTEEITDKQQKIRAFEHSFVESEESVEELVEEAEILRLLIGDIPSQGKGITVSLEDGAYNPSQENPNDYIVHESHVFKVINELKISGAEAISINGQRLHANSYIRCTGPVIVVDGKTFPAPFTIEAVGDPKVLLSSVNLGGGVVDQLTSDNIVVTVGEKDLITMPALREDDYS</sequence>
<organism evidence="4 5">
    <name type="scientific">Psychrobacillus psychrotolerans</name>
    <dbReference type="NCBI Taxonomy" id="126156"/>
    <lineage>
        <taxon>Bacteria</taxon>
        <taxon>Bacillati</taxon>
        <taxon>Bacillota</taxon>
        <taxon>Bacilli</taxon>
        <taxon>Bacillales</taxon>
        <taxon>Bacillaceae</taxon>
        <taxon>Psychrobacillus</taxon>
    </lineage>
</organism>
<dbReference type="PANTHER" id="PTHR37313">
    <property type="entry name" value="UPF0749 PROTEIN RV1825"/>
    <property type="match status" value="1"/>
</dbReference>
<feature type="coiled-coil region" evidence="2">
    <location>
        <begin position="52"/>
        <end position="86"/>
    </location>
</feature>